<protein>
    <submittedName>
        <fullName evidence="1">Uncharacterized protein</fullName>
    </submittedName>
</protein>
<sequence>MAVYMPVLSFNSIQSGTGMWPSKN</sequence>
<reference evidence="1" key="1">
    <citation type="submission" date="2020-11" db="EMBL/GenBank/DDBJ databases">
        <authorList>
            <person name="Tran Van P."/>
        </authorList>
    </citation>
    <scope>NUCLEOTIDE SEQUENCE</scope>
</reference>
<organism evidence="1">
    <name type="scientific">Oppiella nova</name>
    <dbReference type="NCBI Taxonomy" id="334625"/>
    <lineage>
        <taxon>Eukaryota</taxon>
        <taxon>Metazoa</taxon>
        <taxon>Ecdysozoa</taxon>
        <taxon>Arthropoda</taxon>
        <taxon>Chelicerata</taxon>
        <taxon>Arachnida</taxon>
        <taxon>Acari</taxon>
        <taxon>Acariformes</taxon>
        <taxon>Sarcoptiformes</taxon>
        <taxon>Oribatida</taxon>
        <taxon>Brachypylina</taxon>
        <taxon>Oppioidea</taxon>
        <taxon>Oppiidae</taxon>
        <taxon>Oppiella</taxon>
    </lineage>
</organism>
<accession>A0A7R9MAI8</accession>
<dbReference type="EMBL" id="CAJPVJ010011351">
    <property type="protein sequence ID" value="CAG2173745.1"/>
    <property type="molecule type" value="Genomic_DNA"/>
</dbReference>
<name>A0A7R9MAI8_9ACAR</name>
<evidence type="ECO:0000313" key="1">
    <source>
        <dbReference type="EMBL" id="CAD7656558.1"/>
    </source>
</evidence>
<gene>
    <name evidence="1" type="ORF">ONB1V03_LOCUS13194</name>
</gene>
<evidence type="ECO:0000313" key="2">
    <source>
        <dbReference type="Proteomes" id="UP000728032"/>
    </source>
</evidence>
<dbReference type="Proteomes" id="UP000728032">
    <property type="component" value="Unassembled WGS sequence"/>
</dbReference>
<proteinExistence type="predicted"/>
<dbReference type="AlphaFoldDB" id="A0A7R9MAI8"/>
<dbReference type="EMBL" id="OC926176">
    <property type="protein sequence ID" value="CAD7656558.1"/>
    <property type="molecule type" value="Genomic_DNA"/>
</dbReference>
<keyword evidence="2" id="KW-1185">Reference proteome</keyword>